<evidence type="ECO:0000313" key="2">
    <source>
        <dbReference type="EMBL" id="OQP36100.1"/>
    </source>
</evidence>
<dbReference type="InterPro" id="IPR053987">
    <property type="entry name" value="MlrA-like_C"/>
</dbReference>
<dbReference type="EMBL" id="MWUE01000003">
    <property type="protein sequence ID" value="OQP36100.1"/>
    <property type="molecule type" value="Genomic_DNA"/>
</dbReference>
<organism evidence="2 3">
    <name type="scientific">Pantoea latae</name>
    <dbReference type="NCBI Taxonomy" id="1964541"/>
    <lineage>
        <taxon>Bacteria</taxon>
        <taxon>Pseudomonadati</taxon>
        <taxon>Pseudomonadota</taxon>
        <taxon>Gammaproteobacteria</taxon>
        <taxon>Enterobacterales</taxon>
        <taxon>Erwiniaceae</taxon>
        <taxon>Pantoea</taxon>
    </lineage>
</organism>
<dbReference type="RefSeq" id="WP_081134784.1">
    <property type="nucleotide sequence ID" value="NZ_MWUE01000003.1"/>
</dbReference>
<comment type="caution">
    <text evidence="2">The sequence shown here is derived from an EMBL/GenBank/DDBJ whole genome shotgun (WGS) entry which is preliminary data.</text>
</comment>
<keyword evidence="3" id="KW-1185">Reference proteome</keyword>
<reference evidence="2 3" key="1">
    <citation type="submission" date="2017-02" db="EMBL/GenBank/DDBJ databases">
        <title>Whole genome shotgun sequence of Pantoea agglomerans strain AS1 isolated from a cycad, Zamia floridana in Central Florida, USA.</title>
        <authorList>
            <person name="Lata P."/>
            <person name="Govindarajan S."/>
            <person name="Qi F."/>
            <person name="Li J.-L."/>
            <person name="Maurya S.K."/>
            <person name="Sahoo M.K."/>
        </authorList>
    </citation>
    <scope>NUCLEOTIDE SEQUENCE [LARGE SCALE GENOMIC DNA]</scope>
    <source>
        <strain evidence="2 3">AS1</strain>
    </source>
</reference>
<gene>
    <name evidence="2" type="ORF">B2J69_00560</name>
</gene>
<accession>A0A1V9DQI7</accession>
<evidence type="ECO:0000259" key="1">
    <source>
        <dbReference type="Pfam" id="PF22267"/>
    </source>
</evidence>
<sequence length="252" mass="28223">MTYSSETICALSGAAPVNLKRWSRSGFIHKHASGHSWTYAQLQQVLDMTRLTSQGATIREIRTAQASAHPIRTGGWAARRGDMIWQLEFGSEQSLSVLLRKLSSNFTGDDFVLQLLLPLNQWLRDDTRAGANRRLERFHLLMVAYAGRLTRLATRAAAVPLLLENVSEKNNTEIWLEAIRLSGQGFCVEVRPFSAVLHPASAHQHHLLWCGAGITELMHQHYLTSLDKGHPVLLCGPDRRVHHLYPQLPAVA</sequence>
<dbReference type="OrthoDB" id="9800334at2"/>
<dbReference type="Proteomes" id="UP000192769">
    <property type="component" value="Unassembled WGS sequence"/>
</dbReference>
<dbReference type="Pfam" id="PF22267">
    <property type="entry name" value="MlrA_C"/>
    <property type="match status" value="1"/>
</dbReference>
<evidence type="ECO:0000313" key="3">
    <source>
        <dbReference type="Proteomes" id="UP000192769"/>
    </source>
</evidence>
<dbReference type="AlphaFoldDB" id="A0A1V9DQI7"/>
<name>A0A1V9DQI7_9GAMM</name>
<protein>
    <recommendedName>
        <fullName evidence="1">Transcriptional regulator MlrA-like C-terminal domain-containing protein</fullName>
    </recommendedName>
</protein>
<feature type="domain" description="Transcriptional regulator MlrA-like C-terminal" evidence="1">
    <location>
        <begin position="167"/>
        <end position="229"/>
    </location>
</feature>
<proteinExistence type="predicted"/>